<comment type="similarity">
    <text evidence="2 7">Belongs to the ExbD/TolR family.</text>
</comment>
<dbReference type="KEGG" id="xbc:ELE36_08430"/>
<keyword evidence="7" id="KW-0653">Protein transport</keyword>
<accession>A0A411HIT7</accession>
<sequence>MKLGGSRREDEFEINVISLIDVLLTLLMFFVLTTTFVQHRQMKVTLPQASESKDEAPKNPLILMIDREGHFFVNDNEVLRPGIDALKQALTETGADHDRAVQLRADGLTPHQAVVTAMDALGQLGFLHLSIATTPSTEAKPK</sequence>
<gene>
    <name evidence="9" type="ORF">ELE36_08430</name>
</gene>
<name>A0A411HIT7_9GAMM</name>
<feature type="transmembrane region" description="Helical" evidence="8">
    <location>
        <begin position="12"/>
        <end position="32"/>
    </location>
</feature>
<dbReference type="GO" id="GO:0022857">
    <property type="term" value="F:transmembrane transporter activity"/>
    <property type="evidence" value="ECO:0007669"/>
    <property type="project" value="InterPro"/>
</dbReference>
<evidence type="ECO:0000313" key="9">
    <source>
        <dbReference type="EMBL" id="QBB70391.1"/>
    </source>
</evidence>
<evidence type="ECO:0000313" key="10">
    <source>
        <dbReference type="Proteomes" id="UP000291562"/>
    </source>
</evidence>
<evidence type="ECO:0000256" key="7">
    <source>
        <dbReference type="RuleBase" id="RU003879"/>
    </source>
</evidence>
<evidence type="ECO:0000256" key="3">
    <source>
        <dbReference type="ARBA" id="ARBA00022475"/>
    </source>
</evidence>
<dbReference type="PANTHER" id="PTHR30558:SF3">
    <property type="entry name" value="BIOPOLYMER TRANSPORT PROTEIN EXBD-RELATED"/>
    <property type="match status" value="1"/>
</dbReference>
<keyword evidence="7" id="KW-0813">Transport</keyword>
<dbReference type="GO" id="GO:0015031">
    <property type="term" value="P:protein transport"/>
    <property type="evidence" value="ECO:0007669"/>
    <property type="project" value="UniProtKB-KW"/>
</dbReference>
<dbReference type="EMBL" id="CP035704">
    <property type="protein sequence ID" value="QBB70391.1"/>
    <property type="molecule type" value="Genomic_DNA"/>
</dbReference>
<evidence type="ECO:0000256" key="2">
    <source>
        <dbReference type="ARBA" id="ARBA00005811"/>
    </source>
</evidence>
<dbReference type="RefSeq" id="WP_129832649.1">
    <property type="nucleotide sequence ID" value="NZ_CP035704.1"/>
</dbReference>
<evidence type="ECO:0000256" key="1">
    <source>
        <dbReference type="ARBA" id="ARBA00004162"/>
    </source>
</evidence>
<keyword evidence="6 8" id="KW-0472">Membrane</keyword>
<comment type="subcellular location">
    <subcellularLocation>
        <location evidence="1">Cell membrane</location>
        <topology evidence="1">Single-pass membrane protein</topology>
    </subcellularLocation>
    <subcellularLocation>
        <location evidence="7">Cell membrane</location>
        <topology evidence="7">Single-pass type II membrane protein</topology>
    </subcellularLocation>
</comment>
<evidence type="ECO:0000256" key="6">
    <source>
        <dbReference type="ARBA" id="ARBA00023136"/>
    </source>
</evidence>
<dbReference type="Proteomes" id="UP000291562">
    <property type="component" value="Chromosome"/>
</dbReference>
<organism evidence="9 10">
    <name type="scientific">Pseudolysobacter antarcticus</name>
    <dbReference type="NCBI Taxonomy" id="2511995"/>
    <lineage>
        <taxon>Bacteria</taxon>
        <taxon>Pseudomonadati</taxon>
        <taxon>Pseudomonadota</taxon>
        <taxon>Gammaproteobacteria</taxon>
        <taxon>Lysobacterales</taxon>
        <taxon>Rhodanobacteraceae</taxon>
        <taxon>Pseudolysobacter</taxon>
    </lineage>
</organism>
<keyword evidence="4 7" id="KW-0812">Transmembrane</keyword>
<keyword evidence="3" id="KW-1003">Cell membrane</keyword>
<dbReference type="Pfam" id="PF02472">
    <property type="entry name" value="ExbD"/>
    <property type="match status" value="1"/>
</dbReference>
<keyword evidence="10" id="KW-1185">Reference proteome</keyword>
<dbReference type="Gene3D" id="3.30.420.270">
    <property type="match status" value="1"/>
</dbReference>
<protein>
    <submittedName>
        <fullName evidence="9">Biopolymer transporter ExbD</fullName>
    </submittedName>
</protein>
<evidence type="ECO:0000256" key="5">
    <source>
        <dbReference type="ARBA" id="ARBA00022989"/>
    </source>
</evidence>
<dbReference type="AlphaFoldDB" id="A0A411HIT7"/>
<dbReference type="GO" id="GO:0005886">
    <property type="term" value="C:plasma membrane"/>
    <property type="evidence" value="ECO:0007669"/>
    <property type="project" value="UniProtKB-SubCell"/>
</dbReference>
<dbReference type="OrthoDB" id="9793581at2"/>
<proteinExistence type="inferred from homology"/>
<dbReference type="PANTHER" id="PTHR30558">
    <property type="entry name" value="EXBD MEMBRANE COMPONENT OF PMF-DRIVEN MACROMOLECULE IMPORT SYSTEM"/>
    <property type="match status" value="1"/>
</dbReference>
<keyword evidence="5 8" id="KW-1133">Transmembrane helix</keyword>
<reference evidence="9 10" key="1">
    <citation type="submission" date="2019-01" db="EMBL/GenBank/DDBJ databases">
        <title>Pseudolysobacter antarctica gen. nov., sp. nov., isolated from Fildes Peninsula, Antarctica.</title>
        <authorList>
            <person name="Wei Z."/>
            <person name="Peng F."/>
        </authorList>
    </citation>
    <scope>NUCLEOTIDE SEQUENCE [LARGE SCALE GENOMIC DNA]</scope>
    <source>
        <strain evidence="9 10">AQ6-296</strain>
    </source>
</reference>
<evidence type="ECO:0000256" key="4">
    <source>
        <dbReference type="ARBA" id="ARBA00022692"/>
    </source>
</evidence>
<evidence type="ECO:0000256" key="8">
    <source>
        <dbReference type="SAM" id="Phobius"/>
    </source>
</evidence>
<dbReference type="InterPro" id="IPR003400">
    <property type="entry name" value="ExbD"/>
</dbReference>